<dbReference type="GO" id="GO:0003700">
    <property type="term" value="F:DNA-binding transcription factor activity"/>
    <property type="evidence" value="ECO:0007669"/>
    <property type="project" value="InterPro"/>
</dbReference>
<evidence type="ECO:0000256" key="2">
    <source>
        <dbReference type="ARBA" id="ARBA00023125"/>
    </source>
</evidence>
<evidence type="ECO:0000256" key="3">
    <source>
        <dbReference type="ARBA" id="ARBA00023163"/>
    </source>
</evidence>
<dbReference type="PROSITE" id="PS00041">
    <property type="entry name" value="HTH_ARAC_FAMILY_1"/>
    <property type="match status" value="1"/>
</dbReference>
<dbReference type="PRINTS" id="PR00032">
    <property type="entry name" value="HTHARAC"/>
</dbReference>
<keyword evidence="1" id="KW-0805">Transcription regulation</keyword>
<dbReference type="InterPro" id="IPR009057">
    <property type="entry name" value="Homeodomain-like_sf"/>
</dbReference>
<dbReference type="SUPFAM" id="SSF46689">
    <property type="entry name" value="Homeodomain-like"/>
    <property type="match status" value="2"/>
</dbReference>
<reference evidence="5 6" key="1">
    <citation type="submission" date="2018-01" db="EMBL/GenBank/DDBJ databases">
        <title>Genomic Encyclopedia of Type Strains, Phase III (KMG-III): the genomes of soil and plant-associated and newly described type strains.</title>
        <authorList>
            <person name="Whitman W."/>
        </authorList>
    </citation>
    <scope>NUCLEOTIDE SEQUENCE [LARGE SCALE GENOMIC DNA]</scope>
    <source>
        <strain evidence="5 6">1131</strain>
    </source>
</reference>
<dbReference type="Gene3D" id="1.10.10.60">
    <property type="entry name" value="Homeodomain-like"/>
    <property type="match status" value="1"/>
</dbReference>
<feature type="domain" description="HTH araC/xylS-type" evidence="4">
    <location>
        <begin position="231"/>
        <end position="329"/>
    </location>
</feature>
<dbReference type="PROSITE" id="PS01124">
    <property type="entry name" value="HTH_ARAC_FAMILY_2"/>
    <property type="match status" value="1"/>
</dbReference>
<evidence type="ECO:0000256" key="1">
    <source>
        <dbReference type="ARBA" id="ARBA00023015"/>
    </source>
</evidence>
<dbReference type="InterPro" id="IPR050204">
    <property type="entry name" value="AraC_XylS_family_regulators"/>
</dbReference>
<dbReference type="Pfam" id="PF12852">
    <property type="entry name" value="Cupin_6"/>
    <property type="match status" value="1"/>
</dbReference>
<dbReference type="Pfam" id="PF12833">
    <property type="entry name" value="HTH_18"/>
    <property type="match status" value="1"/>
</dbReference>
<name>A0A2S4MQH6_9HYPH</name>
<gene>
    <name evidence="5" type="ORF">CYD53_101517</name>
</gene>
<dbReference type="InterPro" id="IPR018060">
    <property type="entry name" value="HTH_AraC"/>
</dbReference>
<dbReference type="Proteomes" id="UP000236919">
    <property type="component" value="Unassembled WGS sequence"/>
</dbReference>
<dbReference type="InterPro" id="IPR018062">
    <property type="entry name" value="HTH_AraC-typ_CS"/>
</dbReference>
<evidence type="ECO:0000313" key="5">
    <source>
        <dbReference type="EMBL" id="POR56993.1"/>
    </source>
</evidence>
<dbReference type="SMART" id="SM00342">
    <property type="entry name" value="HTH_ARAC"/>
    <property type="match status" value="1"/>
</dbReference>
<comment type="caution">
    <text evidence="5">The sequence shown here is derived from an EMBL/GenBank/DDBJ whole genome shotgun (WGS) entry which is preliminary data.</text>
</comment>
<dbReference type="PANTHER" id="PTHR46796:SF7">
    <property type="entry name" value="ARAC FAMILY TRANSCRIPTIONAL REGULATOR"/>
    <property type="match status" value="1"/>
</dbReference>
<proteinExistence type="predicted"/>
<evidence type="ECO:0000259" key="4">
    <source>
        <dbReference type="PROSITE" id="PS01124"/>
    </source>
</evidence>
<dbReference type="InterPro" id="IPR020449">
    <property type="entry name" value="Tscrpt_reg_AraC-type_HTH"/>
</dbReference>
<dbReference type="PANTHER" id="PTHR46796">
    <property type="entry name" value="HTH-TYPE TRANSCRIPTIONAL ACTIVATOR RHAS-RELATED"/>
    <property type="match status" value="1"/>
</dbReference>
<dbReference type="GO" id="GO:0043565">
    <property type="term" value="F:sequence-specific DNA binding"/>
    <property type="evidence" value="ECO:0007669"/>
    <property type="project" value="InterPro"/>
</dbReference>
<dbReference type="EMBL" id="PQFZ01000001">
    <property type="protein sequence ID" value="POR56993.1"/>
    <property type="molecule type" value="Genomic_DNA"/>
</dbReference>
<evidence type="ECO:0000313" key="6">
    <source>
        <dbReference type="Proteomes" id="UP000236919"/>
    </source>
</evidence>
<keyword evidence="2" id="KW-0238">DNA-binding</keyword>
<dbReference type="InterPro" id="IPR032783">
    <property type="entry name" value="AraC_lig"/>
</dbReference>
<accession>A0A2S4MQH6</accession>
<sequence>MGVTAWSFHASFSTMLDHSSKTVAPANDPLSEMLRGLRLDGVEYGRCQMAQPWAIALPAQKAARFYFIGKRGCWLLTPAKEWIALREGDALLFPRGAEHVLASAPDVEAFPLGSCEVQKVCGNIFDLKGGGDGEATLLFSGSMTFNVDSAHPLLRMMPELMRMCDLATSESGIPHLLEAMAREVAMDRVGAGGILARLADVLAASIIRSWVESGCGDATGWIAAARCPDVGKVLAAIHLDPERDWTVASLARLMGASRSAFAERFASVVGETPARYVAQMRMHQARQWLAGDKLKISVVARRLGYESEASFSRAFKRVIGTAPSHVRADSAHGQNGATRPSAGN</sequence>
<protein>
    <submittedName>
        <fullName evidence="5">AraC family transcriptional regulator</fullName>
    </submittedName>
</protein>
<keyword evidence="6" id="KW-1185">Reference proteome</keyword>
<keyword evidence="3" id="KW-0804">Transcription</keyword>
<organism evidence="5 6">
    <name type="scientific">Bosea psychrotolerans</name>
    <dbReference type="NCBI Taxonomy" id="1871628"/>
    <lineage>
        <taxon>Bacteria</taxon>
        <taxon>Pseudomonadati</taxon>
        <taxon>Pseudomonadota</taxon>
        <taxon>Alphaproteobacteria</taxon>
        <taxon>Hyphomicrobiales</taxon>
        <taxon>Boseaceae</taxon>
        <taxon>Bosea</taxon>
    </lineage>
</organism>
<dbReference type="AlphaFoldDB" id="A0A2S4MQH6"/>